<dbReference type="PROSITE" id="PS01125">
    <property type="entry name" value="ROK"/>
    <property type="match status" value="1"/>
</dbReference>
<dbReference type="PANTHER" id="PTHR18964:SF149">
    <property type="entry name" value="BIFUNCTIONAL UDP-N-ACETYLGLUCOSAMINE 2-EPIMERASE_N-ACETYLMANNOSAMINE KINASE"/>
    <property type="match status" value="1"/>
</dbReference>
<dbReference type="InterPro" id="IPR036388">
    <property type="entry name" value="WH-like_DNA-bd_sf"/>
</dbReference>
<dbReference type="InterPro" id="IPR001387">
    <property type="entry name" value="Cro/C1-type_HTH"/>
</dbReference>
<proteinExistence type="inferred from homology"/>
<protein>
    <submittedName>
        <fullName evidence="2">Transcriptional regulator</fullName>
    </submittedName>
</protein>
<dbReference type="InterPro" id="IPR000600">
    <property type="entry name" value="ROK"/>
</dbReference>
<dbReference type="Gene3D" id="3.30.420.40">
    <property type="match status" value="2"/>
</dbReference>
<dbReference type="PANTHER" id="PTHR18964">
    <property type="entry name" value="ROK (REPRESSOR, ORF, KINASE) FAMILY"/>
    <property type="match status" value="1"/>
</dbReference>
<dbReference type="InterPro" id="IPR043129">
    <property type="entry name" value="ATPase_NBD"/>
</dbReference>
<evidence type="ECO:0000313" key="3">
    <source>
        <dbReference type="Proteomes" id="UP000632535"/>
    </source>
</evidence>
<gene>
    <name evidence="2" type="ORF">GCM10007368_16900</name>
</gene>
<dbReference type="SUPFAM" id="SSF46785">
    <property type="entry name" value="Winged helix' DNA-binding domain"/>
    <property type="match status" value="1"/>
</dbReference>
<comment type="similarity">
    <text evidence="1">Belongs to the ROK (NagC/XylR) family.</text>
</comment>
<dbReference type="Gene3D" id="1.10.10.10">
    <property type="entry name" value="Winged helix-like DNA-binding domain superfamily/Winged helix DNA-binding domain"/>
    <property type="match status" value="1"/>
</dbReference>
<dbReference type="Proteomes" id="UP000632535">
    <property type="component" value="Unassembled WGS sequence"/>
</dbReference>
<sequence length="402" mass="41468">MHAMVRRTHEERVLAALRAGGALSRSELARRVGLSRTTLSEIAASLLRRGAVVVVDTDAATRSGSGRPAERLALDPAAGQFLGVDFGHRRVHVAVADASHEIIASGAAPYDDESWTTRIGLALGLVDRLVAREGLHFGALQAVGIGVPGPYAGDSSGGSPVAWHRHATPGGLHDAFADRFGTPVFVDNNTRLAALAEAVSRPDGPTDLIYVRLSDGVGGGLVVAGSLVRGARGFSGELGHVTADPGGVTCRCGKRGCLETIASVPAILATCRDRGVELTDLRDLAVAVDRADPVVEAVLREVGTTLGRVLGAAAMVLDPVDVVVGGEVAHVAPVLVEQAAATLRYELHSVPTDTPRVVRASRLGDHGGALGALAALFHESPLLAGYAAPEAVAGHQSRRSAR</sequence>
<dbReference type="EMBL" id="BMDG01000005">
    <property type="protein sequence ID" value="GGI07585.1"/>
    <property type="molecule type" value="Genomic_DNA"/>
</dbReference>
<keyword evidence="3" id="KW-1185">Reference proteome</keyword>
<name>A0ABQ2B816_9MICO</name>
<organism evidence="2 3">
    <name type="scientific">Isoptericola cucumis</name>
    <dbReference type="NCBI Taxonomy" id="1776856"/>
    <lineage>
        <taxon>Bacteria</taxon>
        <taxon>Bacillati</taxon>
        <taxon>Actinomycetota</taxon>
        <taxon>Actinomycetes</taxon>
        <taxon>Micrococcales</taxon>
        <taxon>Promicromonosporaceae</taxon>
        <taxon>Isoptericola</taxon>
    </lineage>
</organism>
<comment type="caution">
    <text evidence="2">The sequence shown here is derived from an EMBL/GenBank/DDBJ whole genome shotgun (WGS) entry which is preliminary data.</text>
</comment>
<dbReference type="InterPro" id="IPR049874">
    <property type="entry name" value="ROK_cs"/>
</dbReference>
<accession>A0ABQ2B816</accession>
<evidence type="ECO:0000313" key="2">
    <source>
        <dbReference type="EMBL" id="GGI07585.1"/>
    </source>
</evidence>
<dbReference type="CDD" id="cd00093">
    <property type="entry name" value="HTH_XRE"/>
    <property type="match status" value="1"/>
</dbReference>
<dbReference type="InterPro" id="IPR036390">
    <property type="entry name" value="WH_DNA-bd_sf"/>
</dbReference>
<reference evidence="3" key="1">
    <citation type="journal article" date="2019" name="Int. J. Syst. Evol. Microbiol.">
        <title>The Global Catalogue of Microorganisms (GCM) 10K type strain sequencing project: providing services to taxonomists for standard genome sequencing and annotation.</title>
        <authorList>
            <consortium name="The Broad Institute Genomics Platform"/>
            <consortium name="The Broad Institute Genome Sequencing Center for Infectious Disease"/>
            <person name="Wu L."/>
            <person name="Ma J."/>
        </authorList>
    </citation>
    <scope>NUCLEOTIDE SEQUENCE [LARGE SCALE GENOMIC DNA]</scope>
    <source>
        <strain evidence="3">CCM 8653</strain>
    </source>
</reference>
<evidence type="ECO:0000256" key="1">
    <source>
        <dbReference type="ARBA" id="ARBA00006479"/>
    </source>
</evidence>
<dbReference type="Pfam" id="PF13412">
    <property type="entry name" value="HTH_24"/>
    <property type="match status" value="1"/>
</dbReference>
<dbReference type="SUPFAM" id="SSF53067">
    <property type="entry name" value="Actin-like ATPase domain"/>
    <property type="match status" value="1"/>
</dbReference>
<dbReference type="Pfam" id="PF00480">
    <property type="entry name" value="ROK"/>
    <property type="match status" value="1"/>
</dbReference>